<accession>A0ACC1KVW9</accession>
<dbReference type="EMBL" id="JANBUP010003792">
    <property type="protein sequence ID" value="KAJ2795696.1"/>
    <property type="molecule type" value="Genomic_DNA"/>
</dbReference>
<name>A0ACC1KVW9_9FUNG</name>
<comment type="caution">
    <text evidence="1">The sequence shown here is derived from an EMBL/GenBank/DDBJ whole genome shotgun (WGS) entry which is preliminary data.</text>
</comment>
<dbReference type="Proteomes" id="UP001140096">
    <property type="component" value="Unassembled WGS sequence"/>
</dbReference>
<feature type="non-terminal residue" evidence="1">
    <location>
        <position position="379"/>
    </location>
</feature>
<gene>
    <name evidence="1" type="ORF">H4S07_006412</name>
</gene>
<feature type="non-terminal residue" evidence="1">
    <location>
        <position position="1"/>
    </location>
</feature>
<organism evidence="1 2">
    <name type="scientific">Coemansia furcata</name>
    <dbReference type="NCBI Taxonomy" id="417177"/>
    <lineage>
        <taxon>Eukaryota</taxon>
        <taxon>Fungi</taxon>
        <taxon>Fungi incertae sedis</taxon>
        <taxon>Zoopagomycota</taxon>
        <taxon>Kickxellomycotina</taxon>
        <taxon>Kickxellomycetes</taxon>
        <taxon>Kickxellales</taxon>
        <taxon>Kickxellaceae</taxon>
        <taxon>Coemansia</taxon>
    </lineage>
</organism>
<proteinExistence type="predicted"/>
<keyword evidence="2" id="KW-1185">Reference proteome</keyword>
<reference evidence="1" key="1">
    <citation type="submission" date="2022-07" db="EMBL/GenBank/DDBJ databases">
        <title>Phylogenomic reconstructions and comparative analyses of Kickxellomycotina fungi.</title>
        <authorList>
            <person name="Reynolds N.K."/>
            <person name="Stajich J.E."/>
            <person name="Barry K."/>
            <person name="Grigoriev I.V."/>
            <person name="Crous P."/>
            <person name="Smith M.E."/>
        </authorList>
    </citation>
    <scope>NUCLEOTIDE SEQUENCE</scope>
    <source>
        <strain evidence="1">CBS 102833</strain>
    </source>
</reference>
<evidence type="ECO:0000313" key="1">
    <source>
        <dbReference type="EMBL" id="KAJ2795696.1"/>
    </source>
</evidence>
<protein>
    <submittedName>
        <fullName evidence="1">Uncharacterized protein</fullName>
    </submittedName>
</protein>
<evidence type="ECO:0000313" key="2">
    <source>
        <dbReference type="Proteomes" id="UP001140096"/>
    </source>
</evidence>
<sequence>HQAGMSSAPNWRPAIAGPSSGTGSRPIPATGQYQQHNYTTPRQRFPYTTNGALDAGIYPNKFPVRSSGLVSPTTNRHSNTPLQPRTGNAGGHPLASKKFIVPQVPILPSTAQAHASSDIAPSRASSTSLDYEEDIRVGNGEHSSIYQTAPGRPIDHTSQQVPKQDVLPHIPKKKLSGELPSEMPVWNAPADKSPEGYLLTGEEVAALNMRQLEMSTYQQCQARAFYNLGFASWLSVKQRSALTLADVSMDESSTLAIQEQQVLLPLVREAPSQPTMTMQTEGLGAESPAELAATVSPARTISVAIHSPDGSHSGKTQVLRHSNPLLCTWSSLAICFFQKWHVAEEPAPDFESSQWLSEKLFACDFEIAFKEACHDISSD</sequence>